<sequence length="510" mass="52999">MPDEVVRRRRRLALLAATALIVVIAVVAVLLTRGGASGAPIAEEAASLVPSDAIVYVHVSTDGDRGAVKDARKLAGSFDGYERLRDSVLSRLSVGGGGRSAVSPWLGDEMALALLGPQGETAGSLVLLSVRDRDKARAFVREGARRSGPSRTYKGVTLARYGAVYAAFIGDFLALGQQASLQQAIDLQQGRGEALARDATFAKLTTRLPSDRVADAYATADGLRRLLVPAGGALGVAGVVLDRPNLRGTAVAVQAEDPGLVLTVAADVPGRKAQPLDPALLSSVPKNALAYFGSRGLDQSAGRLLAAAGTSALGDLIRQGRRALGAEGARSVGEDLLALLERETAVVLLPGVPAPTLLVMAKTENEERTRAALKRLTDALPGLLPGGKVTQADGVTKVTSDQAELDATVSDGKLMISTGMVGIDAARSSNGGIEDADAFKATVPDARSGDVTSLVFLDFSQLLRLAEQTGLNDSRAYLAVKDDLTRVRAVGVRSTGEGEDTTSEIRFQIP</sequence>
<organism evidence="1 2">
    <name type="scientific">Capillimicrobium parvum</name>
    <dbReference type="NCBI Taxonomy" id="2884022"/>
    <lineage>
        <taxon>Bacteria</taxon>
        <taxon>Bacillati</taxon>
        <taxon>Actinomycetota</taxon>
        <taxon>Thermoleophilia</taxon>
        <taxon>Solirubrobacterales</taxon>
        <taxon>Capillimicrobiaceae</taxon>
        <taxon>Capillimicrobium</taxon>
    </lineage>
</organism>
<dbReference type="EMBL" id="CP087164">
    <property type="protein sequence ID" value="UGS35799.1"/>
    <property type="molecule type" value="Genomic_DNA"/>
</dbReference>
<evidence type="ECO:0008006" key="3">
    <source>
        <dbReference type="Google" id="ProtNLM"/>
    </source>
</evidence>
<proteinExistence type="predicted"/>
<gene>
    <name evidence="1" type="ORF">DSM104329_02195</name>
</gene>
<keyword evidence="2" id="KW-1185">Reference proteome</keyword>
<protein>
    <recommendedName>
        <fullName evidence="3">DUF3352 domain-containing protein</fullName>
    </recommendedName>
</protein>
<name>A0A9E6XWM2_9ACTN</name>
<dbReference type="InterPro" id="IPR021787">
    <property type="entry name" value="DUF3352"/>
</dbReference>
<evidence type="ECO:0000313" key="1">
    <source>
        <dbReference type="EMBL" id="UGS35799.1"/>
    </source>
</evidence>
<accession>A0A9E6XWM2</accession>
<dbReference type="KEGG" id="sbae:DSM104329_02195"/>
<dbReference type="Pfam" id="PF11832">
    <property type="entry name" value="DUF3352"/>
    <property type="match status" value="1"/>
</dbReference>
<evidence type="ECO:0000313" key="2">
    <source>
        <dbReference type="Proteomes" id="UP001162834"/>
    </source>
</evidence>
<dbReference type="Proteomes" id="UP001162834">
    <property type="component" value="Chromosome"/>
</dbReference>
<reference evidence="1" key="1">
    <citation type="journal article" date="2022" name="Int. J. Syst. Evol. Microbiol.">
        <title>Pseudomonas aegrilactucae sp. nov. and Pseudomonas morbosilactucae sp. nov., pathogens causing bacterial rot of lettuce in Japan.</title>
        <authorList>
            <person name="Sawada H."/>
            <person name="Fujikawa T."/>
            <person name="Satou M."/>
        </authorList>
    </citation>
    <scope>NUCLEOTIDE SEQUENCE</scope>
    <source>
        <strain evidence="1">0166_1</strain>
    </source>
</reference>
<dbReference type="AlphaFoldDB" id="A0A9E6XWM2"/>
<dbReference type="RefSeq" id="WP_259315482.1">
    <property type="nucleotide sequence ID" value="NZ_CP087164.1"/>
</dbReference>